<dbReference type="Proteomes" id="UP000193247">
    <property type="component" value="Unassembled WGS sequence"/>
</dbReference>
<evidence type="ECO:0000256" key="5">
    <source>
        <dbReference type="SAM" id="Phobius"/>
    </source>
</evidence>
<evidence type="ECO:0000313" key="6">
    <source>
        <dbReference type="EMBL" id="OSC41245.1"/>
    </source>
</evidence>
<organism evidence="6 7">
    <name type="scientific">Mycobacterium decipiens</name>
    <dbReference type="NCBI Taxonomy" id="1430326"/>
    <lineage>
        <taxon>Bacteria</taxon>
        <taxon>Bacillati</taxon>
        <taxon>Actinomycetota</taxon>
        <taxon>Actinomycetes</taxon>
        <taxon>Mycobacteriales</taxon>
        <taxon>Mycobacteriaceae</taxon>
        <taxon>Mycobacterium</taxon>
    </lineage>
</organism>
<dbReference type="GO" id="GO:0016020">
    <property type="term" value="C:membrane"/>
    <property type="evidence" value="ECO:0007669"/>
    <property type="project" value="InterPro"/>
</dbReference>
<comment type="caution">
    <text evidence="6">The sequence shown here is derived from an EMBL/GenBank/DDBJ whole genome shotgun (WGS) entry which is preliminary data.</text>
</comment>
<feature type="transmembrane region" description="Helical" evidence="5">
    <location>
        <begin position="65"/>
        <end position="82"/>
    </location>
</feature>
<keyword evidence="2 5" id="KW-0812">Transmembrane</keyword>
<reference evidence="6 7" key="1">
    <citation type="submission" date="2017-04" db="EMBL/GenBank/DDBJ databases">
        <title>The new phylogeny of genus Mycobacterium.</title>
        <authorList>
            <person name="Tortoli E."/>
            <person name="Trovato A."/>
            <person name="Cirillo D.M."/>
        </authorList>
    </citation>
    <scope>NUCLEOTIDE SEQUENCE [LARGE SCALE GENOMIC DNA]</scope>
    <source>
        <strain evidence="6 7">TBL 1200985</strain>
    </source>
</reference>
<keyword evidence="4 5" id="KW-0472">Membrane</keyword>
<evidence type="ECO:0000256" key="2">
    <source>
        <dbReference type="ARBA" id="ARBA00022692"/>
    </source>
</evidence>
<dbReference type="EMBL" id="NCXP01000008">
    <property type="protein sequence ID" value="OSC41245.1"/>
    <property type="molecule type" value="Genomic_DNA"/>
</dbReference>
<accession>A0A1X2LVS4</accession>
<keyword evidence="3 5" id="KW-1133">Transmembrane helix</keyword>
<dbReference type="InterPro" id="IPR034804">
    <property type="entry name" value="SQR/QFR_C/D"/>
</dbReference>
<keyword evidence="7" id="KW-1185">Reference proteome</keyword>
<protein>
    <submittedName>
        <fullName evidence="6">Fumarate reductase subunit D</fullName>
    </submittedName>
</protein>
<dbReference type="SUPFAM" id="SSF81343">
    <property type="entry name" value="Fumarate reductase respiratory complex transmembrane subunits"/>
    <property type="match status" value="1"/>
</dbReference>
<dbReference type="STRING" id="1430326.B8W66_09190"/>
<sequence length="125" mass="13348">MNGATPDRRARRPSAEPFLWLLFSAGGMATALAVPALLFLFGLAFPLGWLAAPDHAHLLTMVRNPIIKLGLLGLVVLALFHAAHRFRFVLEHGLQLGRFDRVIAMCCYGTAVLGSAAAGSVLLTA</sequence>
<gene>
    <name evidence="6" type="ORF">B8W66_09190</name>
</gene>
<evidence type="ECO:0000256" key="1">
    <source>
        <dbReference type="ARBA" id="ARBA00022475"/>
    </source>
</evidence>
<keyword evidence="1" id="KW-1003">Cell membrane</keyword>
<dbReference type="RefSeq" id="WP_085324730.1">
    <property type="nucleotide sequence ID" value="NZ_NCXP01000008.1"/>
</dbReference>
<dbReference type="Pfam" id="PF02313">
    <property type="entry name" value="Fumarate_red_D"/>
    <property type="match status" value="1"/>
</dbReference>
<proteinExistence type="predicted"/>
<feature type="transmembrane region" description="Helical" evidence="5">
    <location>
        <begin position="102"/>
        <end position="123"/>
    </location>
</feature>
<dbReference type="OrthoDB" id="9804636at2"/>
<dbReference type="InterPro" id="IPR003418">
    <property type="entry name" value="Fumarate_red_D"/>
</dbReference>
<evidence type="ECO:0000256" key="4">
    <source>
        <dbReference type="ARBA" id="ARBA00023136"/>
    </source>
</evidence>
<feature type="transmembrane region" description="Helical" evidence="5">
    <location>
        <begin position="18"/>
        <end position="45"/>
    </location>
</feature>
<dbReference type="AlphaFoldDB" id="A0A1X2LVS4"/>
<evidence type="ECO:0000256" key="3">
    <source>
        <dbReference type="ARBA" id="ARBA00022989"/>
    </source>
</evidence>
<name>A0A1X2LVS4_9MYCO</name>
<dbReference type="NCBIfam" id="NF003977">
    <property type="entry name" value="PRK05470.1-1"/>
    <property type="match status" value="1"/>
</dbReference>
<dbReference type="Gene3D" id="1.20.1300.10">
    <property type="entry name" value="Fumarate reductase/succinate dehydrogenase, transmembrane subunit"/>
    <property type="match status" value="1"/>
</dbReference>
<dbReference type="GO" id="GO:0006106">
    <property type="term" value="P:fumarate metabolic process"/>
    <property type="evidence" value="ECO:0007669"/>
    <property type="project" value="InterPro"/>
</dbReference>
<evidence type="ECO:0000313" key="7">
    <source>
        <dbReference type="Proteomes" id="UP000193247"/>
    </source>
</evidence>